<sequence>MSKRCTTAHTVLDIDRSSRSNLTPPTMRNRQKAEIHLRSLLNESEKSLPAFVRRAGDNLGSEQLSVEQISKLLKTQEFLIRRLARIFYPSTENVQDV</sequence>
<proteinExistence type="predicted"/>
<gene>
    <name evidence="1" type="ORF">BYL167_LOCUS60042</name>
</gene>
<organism evidence="1 2">
    <name type="scientific">Rotaria magnacalcarata</name>
    <dbReference type="NCBI Taxonomy" id="392030"/>
    <lineage>
        <taxon>Eukaryota</taxon>
        <taxon>Metazoa</taxon>
        <taxon>Spiralia</taxon>
        <taxon>Gnathifera</taxon>
        <taxon>Rotifera</taxon>
        <taxon>Eurotatoria</taxon>
        <taxon>Bdelloidea</taxon>
        <taxon>Philodinida</taxon>
        <taxon>Philodinidae</taxon>
        <taxon>Rotaria</taxon>
    </lineage>
</organism>
<feature type="non-terminal residue" evidence="1">
    <location>
        <position position="1"/>
    </location>
</feature>
<dbReference type="AlphaFoldDB" id="A0A8S3EAM5"/>
<name>A0A8S3EAM5_9BILA</name>
<feature type="non-terminal residue" evidence="1">
    <location>
        <position position="97"/>
    </location>
</feature>
<comment type="caution">
    <text evidence="1">The sequence shown here is derived from an EMBL/GenBank/DDBJ whole genome shotgun (WGS) entry which is preliminary data.</text>
</comment>
<protein>
    <submittedName>
        <fullName evidence="1">Uncharacterized protein</fullName>
    </submittedName>
</protein>
<dbReference type="Proteomes" id="UP000681967">
    <property type="component" value="Unassembled WGS sequence"/>
</dbReference>
<dbReference type="EMBL" id="CAJOBH010229750">
    <property type="protein sequence ID" value="CAF5066859.1"/>
    <property type="molecule type" value="Genomic_DNA"/>
</dbReference>
<evidence type="ECO:0000313" key="2">
    <source>
        <dbReference type="Proteomes" id="UP000681967"/>
    </source>
</evidence>
<accession>A0A8S3EAM5</accession>
<reference evidence="1" key="1">
    <citation type="submission" date="2021-02" db="EMBL/GenBank/DDBJ databases">
        <authorList>
            <person name="Nowell W R."/>
        </authorList>
    </citation>
    <scope>NUCLEOTIDE SEQUENCE</scope>
</reference>
<evidence type="ECO:0000313" key="1">
    <source>
        <dbReference type="EMBL" id="CAF5066859.1"/>
    </source>
</evidence>